<evidence type="ECO:0000313" key="11">
    <source>
        <dbReference type="EMBL" id="OOQ82460.1"/>
    </source>
</evidence>
<keyword evidence="6" id="KW-0677">Repeat</keyword>
<protein>
    <submittedName>
        <fullName evidence="11">NADH-ubiquinone oxidoreductase 20.8 kDa subunit</fullName>
    </submittedName>
</protein>
<feature type="compositionally biased region" description="Basic and acidic residues" evidence="10">
    <location>
        <begin position="34"/>
        <end position="46"/>
    </location>
</feature>
<dbReference type="PANTHER" id="PTHR13344">
    <property type="entry name" value="NADH-UBIQUINONE OXIDOREDUCTASE"/>
    <property type="match status" value="1"/>
</dbReference>
<evidence type="ECO:0000256" key="7">
    <source>
        <dbReference type="ARBA" id="ARBA00022982"/>
    </source>
</evidence>
<evidence type="ECO:0000256" key="9">
    <source>
        <dbReference type="ARBA" id="ARBA00023157"/>
    </source>
</evidence>
<dbReference type="GO" id="GO:0006120">
    <property type="term" value="P:mitochondrial electron transport, NADH to ubiquinone"/>
    <property type="evidence" value="ECO:0007669"/>
    <property type="project" value="InterPro"/>
</dbReference>
<organism evidence="11 12">
    <name type="scientific">Penicillium brasilianum</name>
    <dbReference type="NCBI Taxonomy" id="104259"/>
    <lineage>
        <taxon>Eukaryota</taxon>
        <taxon>Fungi</taxon>
        <taxon>Dikarya</taxon>
        <taxon>Ascomycota</taxon>
        <taxon>Pezizomycotina</taxon>
        <taxon>Eurotiomycetes</taxon>
        <taxon>Eurotiomycetidae</taxon>
        <taxon>Eurotiales</taxon>
        <taxon>Aspergillaceae</taxon>
        <taxon>Penicillium</taxon>
    </lineage>
</organism>
<keyword evidence="5" id="KW-0679">Respiratory chain</keyword>
<evidence type="ECO:0000256" key="2">
    <source>
        <dbReference type="ARBA" id="ARBA00004173"/>
    </source>
</evidence>
<name>A0A1S9RB22_PENBI</name>
<dbReference type="Proteomes" id="UP000190744">
    <property type="component" value="Unassembled WGS sequence"/>
</dbReference>
<dbReference type="EMBL" id="LJBN01000218">
    <property type="protein sequence ID" value="OOQ82460.1"/>
    <property type="molecule type" value="Genomic_DNA"/>
</dbReference>
<keyword evidence="8" id="KW-0496">Mitochondrion</keyword>
<proteinExistence type="inferred from homology"/>
<feature type="region of interest" description="Disordered" evidence="10">
    <location>
        <begin position="34"/>
        <end position="55"/>
    </location>
</feature>
<evidence type="ECO:0000256" key="10">
    <source>
        <dbReference type="SAM" id="MobiDB-lite"/>
    </source>
</evidence>
<keyword evidence="4" id="KW-0813">Transport</keyword>
<evidence type="ECO:0000256" key="1">
    <source>
        <dbReference type="ARBA" id="ARBA00003195"/>
    </source>
</evidence>
<dbReference type="GO" id="GO:0005739">
    <property type="term" value="C:mitochondrion"/>
    <property type="evidence" value="ECO:0007669"/>
    <property type="project" value="UniProtKB-SubCell"/>
</dbReference>
<gene>
    <name evidence="11" type="ORF">PEBR_38868</name>
</gene>
<dbReference type="AlphaFoldDB" id="A0A1S9RB22"/>
<comment type="caution">
    <text evidence="11">The sequence shown here is derived from an EMBL/GenBank/DDBJ whole genome shotgun (WGS) entry which is preliminary data.</text>
</comment>
<dbReference type="InterPro" id="IPR016680">
    <property type="entry name" value="NDUFA8"/>
</dbReference>
<dbReference type="PANTHER" id="PTHR13344:SF0">
    <property type="entry name" value="NADH DEHYDROGENASE [UBIQUINONE] 1 ALPHA SUBCOMPLEX SUBUNIT 8"/>
    <property type="match status" value="1"/>
</dbReference>
<reference evidence="12" key="1">
    <citation type="submission" date="2015-09" db="EMBL/GenBank/DDBJ databases">
        <authorList>
            <person name="Fill T.P."/>
            <person name="Baretta J.F."/>
            <person name="de Almeida L.G."/>
            <person name="Rocha M."/>
            <person name="de Souza D.H."/>
            <person name="Malavazi I."/>
            <person name="Cerdeira L.T."/>
            <person name="Hong H."/>
            <person name="Samborskyy M."/>
            <person name="de Vasconcelos A.T."/>
            <person name="Leadlay P."/>
            <person name="Rodrigues-Filho E."/>
        </authorList>
    </citation>
    <scope>NUCLEOTIDE SEQUENCE [LARGE SCALE GENOMIC DNA]</scope>
    <source>
        <strain evidence="12">LaBioMMi 136</strain>
    </source>
</reference>
<evidence type="ECO:0000256" key="8">
    <source>
        <dbReference type="ARBA" id="ARBA00023128"/>
    </source>
</evidence>
<comment type="function">
    <text evidence="1">Accessory subunit of the mitochondrial membrane respiratory chain NADH dehydrogenase (Complex I), that is believed not to be involved in catalysis. Complex I functions in the transfer of electrons from NADH to the respiratory chain. The immediate electron acceptor for the enzyme is believed to be ubiquinone.</text>
</comment>
<dbReference type="PROSITE" id="PS51808">
    <property type="entry name" value="CHCH"/>
    <property type="match status" value="1"/>
</dbReference>
<evidence type="ECO:0000256" key="6">
    <source>
        <dbReference type="ARBA" id="ARBA00022737"/>
    </source>
</evidence>
<keyword evidence="11" id="KW-0830">Ubiquinone</keyword>
<evidence type="ECO:0000256" key="4">
    <source>
        <dbReference type="ARBA" id="ARBA00022448"/>
    </source>
</evidence>
<evidence type="ECO:0000313" key="12">
    <source>
        <dbReference type="Proteomes" id="UP000190744"/>
    </source>
</evidence>
<comment type="similarity">
    <text evidence="3">Belongs to the complex I NDUFA8 subunit family.</text>
</comment>
<comment type="subcellular location">
    <subcellularLocation>
        <location evidence="2">Mitochondrion</location>
    </subcellularLocation>
</comment>
<accession>A0A1S9RB22</accession>
<evidence type="ECO:0000256" key="5">
    <source>
        <dbReference type="ARBA" id="ARBA00022660"/>
    </source>
</evidence>
<evidence type="ECO:0000256" key="3">
    <source>
        <dbReference type="ARBA" id="ARBA00010705"/>
    </source>
</evidence>
<keyword evidence="9" id="KW-1015">Disulfide bond</keyword>
<keyword evidence="7" id="KW-0249">Electron transport</keyword>
<sequence length="262" mass="29678">MQIRKSSRLHFLGIGEEGGTAGELVSAGELREEENLNRRSCVDRQRPYTSSKQRDYLSTLAPPISVSPKKPTFQFHGNPQLHEVHCPRQLTSHPPFFRPATDTMAQRDPQFNQHVLVDTTPMPDHIPKVEEIGATSAFLTSAAYFIGDRCKAFNDDYMKCKDEANGRGEFDCLKEGRKVTRCAASVIKDINTHCLDQFKAHADCLENNNHYLFECRKAEMSLNNCIFDKLGLKKTIPGAPENQVPVHLRPKQKYAQYPGPQY</sequence>